<accession>A0A517RC17</accession>
<dbReference type="AlphaFoldDB" id="A0A517RC17"/>
<protein>
    <submittedName>
        <fullName evidence="2">Uncharacterized protein</fullName>
    </submittedName>
</protein>
<keyword evidence="1" id="KW-1133">Transmembrane helix</keyword>
<gene>
    <name evidence="2" type="ORF">Pan241w_14890</name>
</gene>
<dbReference type="OrthoDB" id="9990286at2"/>
<reference evidence="2 3" key="1">
    <citation type="submission" date="2019-02" db="EMBL/GenBank/DDBJ databases">
        <title>Deep-cultivation of Planctomycetes and their phenomic and genomic characterization uncovers novel biology.</title>
        <authorList>
            <person name="Wiegand S."/>
            <person name="Jogler M."/>
            <person name="Boedeker C."/>
            <person name="Pinto D."/>
            <person name="Vollmers J."/>
            <person name="Rivas-Marin E."/>
            <person name="Kohn T."/>
            <person name="Peeters S.H."/>
            <person name="Heuer A."/>
            <person name="Rast P."/>
            <person name="Oberbeckmann S."/>
            <person name="Bunk B."/>
            <person name="Jeske O."/>
            <person name="Meyerdierks A."/>
            <person name="Storesund J.E."/>
            <person name="Kallscheuer N."/>
            <person name="Luecker S."/>
            <person name="Lage O.M."/>
            <person name="Pohl T."/>
            <person name="Merkel B.J."/>
            <person name="Hornburger P."/>
            <person name="Mueller R.-W."/>
            <person name="Bruemmer F."/>
            <person name="Labrenz M."/>
            <person name="Spormann A.M."/>
            <person name="Op den Camp H."/>
            <person name="Overmann J."/>
            <person name="Amann R."/>
            <person name="Jetten M.S.M."/>
            <person name="Mascher T."/>
            <person name="Medema M.H."/>
            <person name="Devos D.P."/>
            <person name="Kaster A.-K."/>
            <person name="Ovreas L."/>
            <person name="Rohde M."/>
            <person name="Galperin M.Y."/>
            <person name="Jogler C."/>
        </authorList>
    </citation>
    <scope>NUCLEOTIDE SEQUENCE [LARGE SCALE GENOMIC DNA]</scope>
    <source>
        <strain evidence="2 3">Pan241w</strain>
    </source>
</reference>
<dbReference type="EMBL" id="CP036269">
    <property type="protein sequence ID" value="QDT41428.1"/>
    <property type="molecule type" value="Genomic_DNA"/>
</dbReference>
<evidence type="ECO:0000313" key="2">
    <source>
        <dbReference type="EMBL" id="QDT41428.1"/>
    </source>
</evidence>
<sequence length="82" mass="9669">MPDKKESKFIRFLCLAVPILLAIYVMSIGPVYVSYEDATGQEAVAFYHFYQNFYAPLLWCAERSDFDDLYMQQHTRTLFKGR</sequence>
<evidence type="ECO:0000256" key="1">
    <source>
        <dbReference type="SAM" id="Phobius"/>
    </source>
</evidence>
<name>A0A517RC17_9PLAN</name>
<keyword evidence="1" id="KW-0812">Transmembrane</keyword>
<dbReference type="RefSeq" id="WP_145212981.1">
    <property type="nucleotide sequence ID" value="NZ_CP036269.1"/>
</dbReference>
<evidence type="ECO:0000313" key="3">
    <source>
        <dbReference type="Proteomes" id="UP000317171"/>
    </source>
</evidence>
<proteinExistence type="predicted"/>
<dbReference type="KEGG" id="gaz:Pan241w_14890"/>
<feature type="transmembrane region" description="Helical" evidence="1">
    <location>
        <begin position="12"/>
        <end position="33"/>
    </location>
</feature>
<keyword evidence="3" id="KW-1185">Reference proteome</keyword>
<keyword evidence="1" id="KW-0472">Membrane</keyword>
<dbReference type="Proteomes" id="UP000317171">
    <property type="component" value="Chromosome"/>
</dbReference>
<organism evidence="2 3">
    <name type="scientific">Gimesia alba</name>
    <dbReference type="NCBI Taxonomy" id="2527973"/>
    <lineage>
        <taxon>Bacteria</taxon>
        <taxon>Pseudomonadati</taxon>
        <taxon>Planctomycetota</taxon>
        <taxon>Planctomycetia</taxon>
        <taxon>Planctomycetales</taxon>
        <taxon>Planctomycetaceae</taxon>
        <taxon>Gimesia</taxon>
    </lineage>
</organism>